<dbReference type="GeneID" id="20645650"/>
<dbReference type="Proteomes" id="UP000002640">
    <property type="component" value="Unassembled WGS sequence"/>
</dbReference>
<sequence>MAQLKVVALVVRWGLASANARDDVSSAISDLLTADLSMARACELSHVGSVALLDLVWMRSLRDAETSRWTVAKLLQSERHYYRWEFSQALQQAVRRDDFVMTRWMLQHFSGCLVMKDVVEEAARRGG</sequence>
<reference evidence="2 3" key="1">
    <citation type="journal article" date="2006" name="Science">
        <title>Phytophthora genome sequences uncover evolutionary origins and mechanisms of pathogenesis.</title>
        <authorList>
            <person name="Tyler B.M."/>
            <person name="Tripathy S."/>
            <person name="Zhang X."/>
            <person name="Dehal P."/>
            <person name="Jiang R.H."/>
            <person name="Aerts A."/>
            <person name="Arredondo F.D."/>
            <person name="Baxter L."/>
            <person name="Bensasson D."/>
            <person name="Beynon J.L."/>
            <person name="Chapman J."/>
            <person name="Damasceno C.M."/>
            <person name="Dorrance A.E."/>
            <person name="Dou D."/>
            <person name="Dickerman A.W."/>
            <person name="Dubchak I.L."/>
            <person name="Garbelotto M."/>
            <person name="Gijzen M."/>
            <person name="Gordon S.G."/>
            <person name="Govers F."/>
            <person name="Grunwald N.J."/>
            <person name="Huang W."/>
            <person name="Ivors K.L."/>
            <person name="Jones R.W."/>
            <person name="Kamoun S."/>
            <person name="Krampis K."/>
            <person name="Lamour K.H."/>
            <person name="Lee M.K."/>
            <person name="McDonald W.H."/>
            <person name="Medina M."/>
            <person name="Meijer H.J."/>
            <person name="Nordberg E.K."/>
            <person name="Maclean D.J."/>
            <person name="Ospina-Giraldo M.D."/>
            <person name="Morris P.F."/>
            <person name="Phuntumart V."/>
            <person name="Putnam N.H."/>
            <person name="Rash S."/>
            <person name="Rose J.K."/>
            <person name="Sakihama Y."/>
            <person name="Salamov A.A."/>
            <person name="Savidor A."/>
            <person name="Scheuring C.F."/>
            <person name="Smith B.M."/>
            <person name="Sobral B.W."/>
            <person name="Terry A."/>
            <person name="Torto-Alalibo T.A."/>
            <person name="Win J."/>
            <person name="Xu Z."/>
            <person name="Zhang H."/>
            <person name="Grigoriev I.V."/>
            <person name="Rokhsar D.S."/>
            <person name="Boore J.L."/>
        </authorList>
    </citation>
    <scope>NUCLEOTIDE SEQUENCE [LARGE SCALE GENOMIC DNA]</scope>
    <source>
        <strain evidence="2 3">P6497</strain>
    </source>
</reference>
<organism evidence="2 3">
    <name type="scientific">Phytophthora sojae (strain P6497)</name>
    <name type="common">Soybean stem and root rot agent</name>
    <name type="synonym">Phytophthora megasperma f. sp. glycines</name>
    <dbReference type="NCBI Taxonomy" id="1094619"/>
    <lineage>
        <taxon>Eukaryota</taxon>
        <taxon>Sar</taxon>
        <taxon>Stramenopiles</taxon>
        <taxon>Oomycota</taxon>
        <taxon>Peronosporomycetes</taxon>
        <taxon>Peronosporales</taxon>
        <taxon>Peronosporaceae</taxon>
        <taxon>Phytophthora</taxon>
    </lineage>
</organism>
<dbReference type="RefSeq" id="XP_009522138.1">
    <property type="nucleotide sequence ID" value="XM_009523843.1"/>
</dbReference>
<accession>G4Z4B5</accession>
<dbReference type="KEGG" id="psoj:PHYSODRAFT_327683"/>
<proteinExistence type="predicted"/>
<feature type="chain" id="PRO_5003471826" evidence="1">
    <location>
        <begin position="21"/>
        <end position="127"/>
    </location>
</feature>
<keyword evidence="1" id="KW-0732">Signal</keyword>
<evidence type="ECO:0000313" key="2">
    <source>
        <dbReference type="EMBL" id="EGZ19421.1"/>
    </source>
</evidence>
<dbReference type="AlphaFoldDB" id="G4Z4B5"/>
<keyword evidence="3" id="KW-1185">Reference proteome</keyword>
<feature type="signal peptide" evidence="1">
    <location>
        <begin position="1"/>
        <end position="20"/>
    </location>
</feature>
<gene>
    <name evidence="2" type="ORF">PHYSODRAFT_327683</name>
</gene>
<evidence type="ECO:0000313" key="3">
    <source>
        <dbReference type="Proteomes" id="UP000002640"/>
    </source>
</evidence>
<dbReference type="EMBL" id="JH159153">
    <property type="protein sequence ID" value="EGZ19421.1"/>
    <property type="molecule type" value="Genomic_DNA"/>
</dbReference>
<dbReference type="InParanoid" id="G4Z4B5"/>
<evidence type="ECO:0000256" key="1">
    <source>
        <dbReference type="SAM" id="SignalP"/>
    </source>
</evidence>
<name>G4Z4B5_PHYSP</name>
<protein>
    <submittedName>
        <fullName evidence="2">Uncharacterized protein</fullName>
    </submittedName>
</protein>